<accession>A0A1H8WS62</accession>
<dbReference type="InterPro" id="IPR051940">
    <property type="entry name" value="Chitin_bind-dev_reg"/>
</dbReference>
<dbReference type="PANTHER" id="PTHR23301:SF110">
    <property type="entry name" value="LD43683P-RELATED"/>
    <property type="match status" value="1"/>
</dbReference>
<evidence type="ECO:0000256" key="1">
    <source>
        <dbReference type="ARBA" id="ARBA00022669"/>
    </source>
</evidence>
<dbReference type="EMBL" id="FODV01000039">
    <property type="protein sequence ID" value="SEP30343.1"/>
    <property type="molecule type" value="Genomic_DNA"/>
</dbReference>
<reference evidence="5" key="1">
    <citation type="submission" date="2016-10" db="EMBL/GenBank/DDBJ databases">
        <authorList>
            <person name="Varghese N."/>
            <person name="Submissions S."/>
        </authorList>
    </citation>
    <scope>NUCLEOTIDE SEQUENCE [LARGE SCALE GENOMIC DNA]</scope>
    <source>
        <strain evidence="5">CGMCC 1.10121</strain>
    </source>
</reference>
<dbReference type="InterPro" id="IPR006311">
    <property type="entry name" value="TAT_signal"/>
</dbReference>
<feature type="compositionally biased region" description="Acidic residues" evidence="3">
    <location>
        <begin position="387"/>
        <end position="401"/>
    </location>
</feature>
<sequence>MQTRRSALKAGAAVVGLSVLPPSMHALSTDETSGSCVFIYDDGHDTDRTKTLPVHRELDAPACLATVSGYLSPTGDYLSEDDIQEFLDADWEILSHTDYHRPVGQIPLTDDVEEGDTKLEVRSSFHGRIGGDPLEVVDDDGNAIRVVVDDRNDGVITLQEPAPGPVSASANGRVRFPAEFTREKLRESKEELQELGGQARGFIAPFGVYDEWAAQLVAEQFEACGNGRFGDGINEDVNPYWLKRIQYEEMSPNELDALAAEAAERNAILILGSHSWDEDLTESEIKNAIQTVRDNGLAIRTLHDALVATGAVEDSEETSDDPKQTPTETPTETPEEPDEPEQTPTETPTETPEEPDEPEQTPTETPTETPEEPDEPKQTPTETPTETPEEPDEPEDNEPENNEPTQTSIPESTAPPEPPSSGDSSPPPDSLERSEPPDAPEPEETAKPTPRTTVTSTPSSAETPPPTSPTTVTSTSSPTETPPPTTAPATTSARGDERTSRTPESTTPARQSDSSGRIPFLSDLFDWLAKLLSL</sequence>
<evidence type="ECO:0008006" key="6">
    <source>
        <dbReference type="Google" id="ProtNLM"/>
    </source>
</evidence>
<evidence type="ECO:0000313" key="4">
    <source>
        <dbReference type="EMBL" id="SEP30343.1"/>
    </source>
</evidence>
<dbReference type="InterPro" id="IPR011330">
    <property type="entry name" value="Glyco_hydro/deAcase_b/a-brl"/>
</dbReference>
<evidence type="ECO:0000256" key="3">
    <source>
        <dbReference type="SAM" id="MobiDB-lite"/>
    </source>
</evidence>
<dbReference type="SUPFAM" id="SSF88713">
    <property type="entry name" value="Glycoside hydrolase/deacetylase"/>
    <property type="match status" value="1"/>
</dbReference>
<evidence type="ECO:0000256" key="2">
    <source>
        <dbReference type="ARBA" id="ARBA00023157"/>
    </source>
</evidence>
<proteinExistence type="predicted"/>
<gene>
    <name evidence="4" type="ORF">SAMN04487948_1399</name>
</gene>
<dbReference type="Gene3D" id="3.20.20.370">
    <property type="entry name" value="Glycoside hydrolase/deacetylase"/>
    <property type="match status" value="1"/>
</dbReference>
<feature type="compositionally biased region" description="Polar residues" evidence="3">
    <location>
        <begin position="502"/>
        <end position="515"/>
    </location>
</feature>
<feature type="compositionally biased region" description="Low complexity" evidence="3">
    <location>
        <begin position="469"/>
        <end position="479"/>
    </location>
</feature>
<dbReference type="PROSITE" id="PS51318">
    <property type="entry name" value="TAT"/>
    <property type="match status" value="1"/>
</dbReference>
<feature type="compositionally biased region" description="Pro residues" evidence="3">
    <location>
        <begin position="413"/>
        <end position="429"/>
    </location>
</feature>
<keyword evidence="5" id="KW-1185">Reference proteome</keyword>
<dbReference type="GO" id="GO:0005975">
    <property type="term" value="P:carbohydrate metabolic process"/>
    <property type="evidence" value="ECO:0007669"/>
    <property type="project" value="InterPro"/>
</dbReference>
<organism evidence="4 5">
    <name type="scientific">Halogranum amylolyticum</name>
    <dbReference type="NCBI Taxonomy" id="660520"/>
    <lineage>
        <taxon>Archaea</taxon>
        <taxon>Methanobacteriati</taxon>
        <taxon>Methanobacteriota</taxon>
        <taxon>Stenosarchaea group</taxon>
        <taxon>Halobacteria</taxon>
        <taxon>Halobacteriales</taxon>
        <taxon>Haloferacaceae</taxon>
    </lineage>
</organism>
<feature type="compositionally biased region" description="Low complexity" evidence="3">
    <location>
        <begin position="447"/>
        <end position="462"/>
    </location>
</feature>
<dbReference type="GO" id="GO:0008061">
    <property type="term" value="F:chitin binding"/>
    <property type="evidence" value="ECO:0007669"/>
    <property type="project" value="UniProtKB-KW"/>
</dbReference>
<dbReference type="PANTHER" id="PTHR23301">
    <property type="entry name" value="CHITIN BINDING PERITROPHIN-A"/>
    <property type="match status" value="1"/>
</dbReference>
<evidence type="ECO:0000313" key="5">
    <source>
        <dbReference type="Proteomes" id="UP000199126"/>
    </source>
</evidence>
<keyword evidence="2" id="KW-1015">Disulfide bond</keyword>
<dbReference type="Proteomes" id="UP000199126">
    <property type="component" value="Unassembled WGS sequence"/>
</dbReference>
<feature type="compositionally biased region" description="Low complexity" evidence="3">
    <location>
        <begin position="402"/>
        <end position="412"/>
    </location>
</feature>
<feature type="region of interest" description="Disordered" evidence="3">
    <location>
        <begin position="310"/>
        <end position="520"/>
    </location>
</feature>
<keyword evidence="1" id="KW-0147">Chitin-binding</keyword>
<dbReference type="AlphaFoldDB" id="A0A1H8WS62"/>
<name>A0A1H8WS62_9EURY</name>
<protein>
    <recommendedName>
        <fullName evidence="6">Polysaccharide deacetylase</fullName>
    </recommendedName>
</protein>